<evidence type="ECO:0000313" key="4">
    <source>
        <dbReference type="EMBL" id="RPJ66023.1"/>
    </source>
</evidence>
<dbReference type="InterPro" id="IPR019734">
    <property type="entry name" value="TPR_rpt"/>
</dbReference>
<keyword evidence="5" id="KW-1185">Reference proteome</keyword>
<keyword evidence="1" id="KW-0677">Repeat</keyword>
<organism evidence="4 5">
    <name type="scientific">Alteromonas sediminis</name>
    <dbReference type="NCBI Taxonomy" id="2259342"/>
    <lineage>
        <taxon>Bacteria</taxon>
        <taxon>Pseudomonadati</taxon>
        <taxon>Pseudomonadota</taxon>
        <taxon>Gammaproteobacteria</taxon>
        <taxon>Alteromonadales</taxon>
        <taxon>Alteromonadaceae</taxon>
        <taxon>Alteromonas/Salinimonas group</taxon>
        <taxon>Alteromonas</taxon>
    </lineage>
</organism>
<evidence type="ECO:0000256" key="1">
    <source>
        <dbReference type="ARBA" id="ARBA00022737"/>
    </source>
</evidence>
<dbReference type="Proteomes" id="UP000275281">
    <property type="component" value="Unassembled WGS sequence"/>
</dbReference>
<dbReference type="Gene3D" id="1.25.40.10">
    <property type="entry name" value="Tetratricopeptide repeat domain"/>
    <property type="match status" value="4"/>
</dbReference>
<gene>
    <name evidence="4" type="primary">prsT</name>
    <name evidence="4" type="ORF">DRW07_14555</name>
</gene>
<evidence type="ECO:0000313" key="5">
    <source>
        <dbReference type="Proteomes" id="UP000275281"/>
    </source>
</evidence>
<dbReference type="EMBL" id="RPOK01000004">
    <property type="protein sequence ID" value="RPJ66023.1"/>
    <property type="molecule type" value="Genomic_DNA"/>
</dbReference>
<dbReference type="NCBIfam" id="TIGR02917">
    <property type="entry name" value="PEP_TPR_lipo"/>
    <property type="match status" value="1"/>
</dbReference>
<dbReference type="Pfam" id="PF13432">
    <property type="entry name" value="TPR_16"/>
    <property type="match status" value="1"/>
</dbReference>
<dbReference type="InterPro" id="IPR003107">
    <property type="entry name" value="HAT"/>
</dbReference>
<feature type="repeat" description="TPR" evidence="3">
    <location>
        <begin position="264"/>
        <end position="297"/>
    </location>
</feature>
<dbReference type="PROSITE" id="PS50005">
    <property type="entry name" value="TPR"/>
    <property type="match status" value="3"/>
</dbReference>
<dbReference type="PANTHER" id="PTHR45586:SF1">
    <property type="entry name" value="LIPOPOLYSACCHARIDE ASSEMBLY PROTEIN B"/>
    <property type="match status" value="1"/>
</dbReference>
<dbReference type="PROSITE" id="PS50293">
    <property type="entry name" value="TPR_REGION"/>
    <property type="match status" value="1"/>
</dbReference>
<feature type="repeat" description="TPR" evidence="3">
    <location>
        <begin position="871"/>
        <end position="904"/>
    </location>
</feature>
<evidence type="ECO:0000256" key="3">
    <source>
        <dbReference type="PROSITE-ProRule" id="PRU00339"/>
    </source>
</evidence>
<accession>A0A3N5XZP0</accession>
<dbReference type="InterPro" id="IPR011990">
    <property type="entry name" value="TPR-like_helical_dom_sf"/>
</dbReference>
<dbReference type="InterPro" id="IPR051012">
    <property type="entry name" value="CellSynth/LPSAsmb/PSIAsmb"/>
</dbReference>
<dbReference type="Pfam" id="PF14559">
    <property type="entry name" value="TPR_19"/>
    <property type="match status" value="2"/>
</dbReference>
<dbReference type="SMART" id="SM00386">
    <property type="entry name" value="HAT"/>
    <property type="match status" value="3"/>
</dbReference>
<sequence>MSVESVIQCPKISFSTVSGRELANAFGCIEKVCANSAISQLYDIMAMVAMIVNLRDTLKTKISGGQGSMLKVVSRLAVAGSVLALVACSGQTSEEHLNAARQFIQANNNNAAVLELKNALQKDPSSAVVRFELGRIYVEQGQFEGAEKELNRALELGYDSAEILPLLSVAYKRTGAQNALADLNHAETGLSSEESAKVGYYKLLALVDLQKNDEANALIDEVAALSTSSVYKGLAESYRAILNEDFAGALEQVKALRAQSPDNEDILDLLVKLHLSQQQQEEAVLVFEDMLRVNPDNVEVQFTFMALLMDMRRFEQAKPIIDKLIALSPDNGLLNQFKGIVLSSDEDYENALVHLEKALLNGNDNNIVRLLAGFAAYKTELYEDAVKHLGLLVNILPADHPGLRVLADSQLLLGQSQDATSVLDRIGGEGQSDAQLFTRAGYQLVRQGNLADAKKMVERGQEIGASSEELLQLGVLQLSLNDLSGLINLEQAAEKAPESVVTQQTLASAYLLSSQFDKAAQLAEEWKASQPDTMKPYLLAGEVAMKTDNLELAEQEFIKAGEISPDQPEPKLALISLAVVKGDKQKATQDIKSVLAEHPDNPTALTLNYLLAKEAGDTSDAINTAENSLTAFPDNEKVRLTLANIQLSERAYSDAVATLDPIEADGNTSIEYWALKGQALLRANQLDNALAHYTQWRSIAPFNKDATLGQLLILDTQLKFADALEVTEGFLEKRADTQLDVLHAYFLTMTGQVEESRKKIDGLPTEVKALPFIRGVEARIAFQDNRFADAAEHAEVAYTATPNLRNLALFVRALEASKQGEKAYSTLSAYTEKNPNDPSARMMLAERMIGRDVDNAVTLYQEALEVMPQNFIALNNLAYLYLDRGDYEKALPLAQRAVEIRPSMPEAVDTLAQVYVAQNELKRARDLYETVINNNVRNDEVALHYIELLVKMGETVLAERRVKDRKWQNLEFKAQAEALFSKS</sequence>
<dbReference type="GO" id="GO:0006396">
    <property type="term" value="P:RNA processing"/>
    <property type="evidence" value="ECO:0007669"/>
    <property type="project" value="InterPro"/>
</dbReference>
<reference evidence="4 5" key="1">
    <citation type="submission" date="2018-11" db="EMBL/GenBank/DDBJ databases">
        <authorList>
            <person name="Ye M.-Q."/>
            <person name="Du Z.-J."/>
        </authorList>
    </citation>
    <scope>NUCLEOTIDE SEQUENCE [LARGE SCALE GENOMIC DNA]</scope>
    <source>
        <strain evidence="4 5">U0105</strain>
    </source>
</reference>
<dbReference type="PANTHER" id="PTHR45586">
    <property type="entry name" value="TPR REPEAT-CONTAINING PROTEIN PA4667"/>
    <property type="match status" value="1"/>
</dbReference>
<comment type="caution">
    <text evidence="4">The sequence shown here is derived from an EMBL/GenBank/DDBJ whole genome shotgun (WGS) entry which is preliminary data.</text>
</comment>
<keyword evidence="2 3" id="KW-0802">TPR repeat</keyword>
<name>A0A3N5XZP0_9ALTE</name>
<dbReference type="AlphaFoldDB" id="A0A3N5XZP0"/>
<protein>
    <submittedName>
        <fullName evidence="4">PEP-CTERM system TPR-repeat protein PrsT</fullName>
    </submittedName>
</protein>
<dbReference type="SMART" id="SM00028">
    <property type="entry name" value="TPR"/>
    <property type="match status" value="11"/>
</dbReference>
<dbReference type="RefSeq" id="WP_124028654.1">
    <property type="nucleotide sequence ID" value="NZ_JBHRSN010000007.1"/>
</dbReference>
<dbReference type="OrthoDB" id="7052525at2"/>
<proteinExistence type="predicted"/>
<dbReference type="SUPFAM" id="SSF48452">
    <property type="entry name" value="TPR-like"/>
    <property type="match status" value="4"/>
</dbReference>
<feature type="repeat" description="TPR" evidence="3">
    <location>
        <begin position="127"/>
        <end position="160"/>
    </location>
</feature>
<evidence type="ECO:0000256" key="2">
    <source>
        <dbReference type="ARBA" id="ARBA00022803"/>
    </source>
</evidence>
<dbReference type="InterPro" id="IPR014266">
    <property type="entry name" value="PEP-CTERM_TPR_PrsT"/>
</dbReference>